<dbReference type="InterPro" id="IPR009799">
    <property type="entry name" value="EthD_dom"/>
</dbReference>
<protein>
    <submittedName>
        <fullName evidence="3">EthD domain-containing protein</fullName>
    </submittedName>
</protein>
<name>A0A1H2LZT1_9ACTN</name>
<proteinExistence type="predicted"/>
<evidence type="ECO:0000313" key="3">
    <source>
        <dbReference type="EMBL" id="SDU86141.1"/>
    </source>
</evidence>
<dbReference type="RefSeq" id="WP_091073578.1">
    <property type="nucleotide sequence ID" value="NZ_LT629799.1"/>
</dbReference>
<accession>A0A1H2LZT1</accession>
<sequence length="304" mass="33966">MTAPAADRADRDRTIAVNSYTTVLGRRSLAEDDFRAYWRDVHGPLCSRIPGLGWYVQHHFSRHHDSHLWPTPDGVEPFADYDLDGMVEIGWAGEQEQQTFQDASSLLFSDEQNVFEETAAYPLPQGSTTLLDRSLDPTPNGPDRDDRLHVHLAPRAGREDELVERLTSLFTALADDTDDLVKVRLHRPEPHDNSSPNPPAPRVRHTVPDERVRLVVLEVAFSDPLARRRVQDSPAFRAFAEDQARLATHVAAFHVQGVHTFVRDGRLTTAGLRGSRVAELISGLAAQNQVGDDVSRLFQPHDGS</sequence>
<dbReference type="Gene3D" id="3.30.70.100">
    <property type="match status" value="1"/>
</dbReference>
<evidence type="ECO:0000259" key="2">
    <source>
        <dbReference type="Pfam" id="PF07110"/>
    </source>
</evidence>
<gene>
    <name evidence="3" type="ORF">SAMN04488544_1109</name>
</gene>
<dbReference type="InterPro" id="IPR011008">
    <property type="entry name" value="Dimeric_a/b-barrel"/>
</dbReference>
<dbReference type="AlphaFoldDB" id="A0A1H2LZT1"/>
<organism evidence="3 4">
    <name type="scientific">Microlunatus sagamiharensis</name>
    <dbReference type="NCBI Taxonomy" id="546874"/>
    <lineage>
        <taxon>Bacteria</taxon>
        <taxon>Bacillati</taxon>
        <taxon>Actinomycetota</taxon>
        <taxon>Actinomycetes</taxon>
        <taxon>Propionibacteriales</taxon>
        <taxon>Propionibacteriaceae</taxon>
        <taxon>Microlunatus</taxon>
    </lineage>
</organism>
<feature type="region of interest" description="Disordered" evidence="1">
    <location>
        <begin position="125"/>
        <end position="148"/>
    </location>
</feature>
<feature type="domain" description="EthD" evidence="2">
    <location>
        <begin position="27"/>
        <end position="91"/>
    </location>
</feature>
<evidence type="ECO:0000313" key="4">
    <source>
        <dbReference type="Proteomes" id="UP000198825"/>
    </source>
</evidence>
<dbReference type="Pfam" id="PF07110">
    <property type="entry name" value="EthD"/>
    <property type="match status" value="1"/>
</dbReference>
<dbReference type="STRING" id="546874.SAMN04488544_1109"/>
<keyword evidence="4" id="KW-1185">Reference proteome</keyword>
<evidence type="ECO:0000256" key="1">
    <source>
        <dbReference type="SAM" id="MobiDB-lite"/>
    </source>
</evidence>
<dbReference type="GO" id="GO:0016491">
    <property type="term" value="F:oxidoreductase activity"/>
    <property type="evidence" value="ECO:0007669"/>
    <property type="project" value="InterPro"/>
</dbReference>
<dbReference type="Proteomes" id="UP000198825">
    <property type="component" value="Chromosome I"/>
</dbReference>
<reference evidence="4" key="1">
    <citation type="submission" date="2016-10" db="EMBL/GenBank/DDBJ databases">
        <authorList>
            <person name="Varghese N."/>
            <person name="Submissions S."/>
        </authorList>
    </citation>
    <scope>NUCLEOTIDE SEQUENCE [LARGE SCALE GENOMIC DNA]</scope>
    <source>
        <strain evidence="4">DSM 21743</strain>
    </source>
</reference>
<dbReference type="EMBL" id="LT629799">
    <property type="protein sequence ID" value="SDU86141.1"/>
    <property type="molecule type" value="Genomic_DNA"/>
</dbReference>
<dbReference type="OrthoDB" id="3535638at2"/>
<dbReference type="SUPFAM" id="SSF54909">
    <property type="entry name" value="Dimeric alpha+beta barrel"/>
    <property type="match status" value="1"/>
</dbReference>